<keyword evidence="7" id="KW-1133">Transmembrane helix</keyword>
<reference evidence="11 12" key="1">
    <citation type="journal article" date="2016" name="Nat. Commun.">
        <title>Extremotolerant tardigrade genome and improved radiotolerance of human cultured cells by tardigrade-unique protein.</title>
        <authorList>
            <person name="Hashimoto T."/>
            <person name="Horikawa D.D."/>
            <person name="Saito Y."/>
            <person name="Kuwahara H."/>
            <person name="Kozuka-Hata H."/>
            <person name="Shin-I T."/>
            <person name="Minakuchi Y."/>
            <person name="Ohishi K."/>
            <person name="Motoyama A."/>
            <person name="Aizu T."/>
            <person name="Enomoto A."/>
            <person name="Kondo K."/>
            <person name="Tanaka S."/>
            <person name="Hara Y."/>
            <person name="Koshikawa S."/>
            <person name="Sagara H."/>
            <person name="Miura T."/>
            <person name="Yokobori S."/>
            <person name="Miyagawa K."/>
            <person name="Suzuki Y."/>
            <person name="Kubo T."/>
            <person name="Oyama M."/>
            <person name="Kohara Y."/>
            <person name="Fujiyama A."/>
            <person name="Arakawa K."/>
            <person name="Katayama T."/>
            <person name="Toyoda A."/>
            <person name="Kunieda T."/>
        </authorList>
    </citation>
    <scope>NUCLEOTIDE SEQUENCE [LARGE SCALE GENOMIC DNA]</scope>
    <source>
        <strain evidence="11 12">YOKOZUNA-1</strain>
    </source>
</reference>
<dbReference type="STRING" id="947166.A0A1D1UIZ1"/>
<evidence type="ECO:0000256" key="6">
    <source>
        <dbReference type="ARBA" id="ARBA00022968"/>
    </source>
</evidence>
<evidence type="ECO:0000313" key="11">
    <source>
        <dbReference type="EMBL" id="GAU89411.1"/>
    </source>
</evidence>
<keyword evidence="8" id="KW-0472">Membrane</keyword>
<dbReference type="GO" id="GO:0016757">
    <property type="term" value="F:glycosyltransferase activity"/>
    <property type="evidence" value="ECO:0007669"/>
    <property type="project" value="UniProtKB-KW"/>
</dbReference>
<dbReference type="GO" id="GO:0016020">
    <property type="term" value="C:membrane"/>
    <property type="evidence" value="ECO:0007669"/>
    <property type="project" value="UniProtKB-SubCell"/>
</dbReference>
<comment type="similarity">
    <text evidence="2">Belongs to the glycosyltransferase 31 family.</text>
</comment>
<evidence type="ECO:0000256" key="8">
    <source>
        <dbReference type="ARBA" id="ARBA00023136"/>
    </source>
</evidence>
<evidence type="ECO:0000256" key="3">
    <source>
        <dbReference type="ARBA" id="ARBA00022676"/>
    </source>
</evidence>
<comment type="subcellular location">
    <subcellularLocation>
        <location evidence="9">Endomembrane system</location>
        <topology evidence="9">Single-pass membrane protein</topology>
    </subcellularLocation>
    <subcellularLocation>
        <location evidence="1">Membrane</location>
        <topology evidence="1">Single-pass type II membrane protein</topology>
    </subcellularLocation>
</comment>
<evidence type="ECO:0000256" key="2">
    <source>
        <dbReference type="ARBA" id="ARBA00008661"/>
    </source>
</evidence>
<dbReference type="PANTHER" id="PTHR10811">
    <property type="entry name" value="FRINGE-RELATED"/>
    <property type="match status" value="1"/>
</dbReference>
<evidence type="ECO:0000256" key="1">
    <source>
        <dbReference type="ARBA" id="ARBA00004606"/>
    </source>
</evidence>
<keyword evidence="5" id="KW-0812">Transmembrane</keyword>
<keyword evidence="3" id="KW-0328">Glycosyltransferase</keyword>
<name>A0A1D1UIZ1_RAMVA</name>
<organism evidence="11 12">
    <name type="scientific">Ramazzottius varieornatus</name>
    <name type="common">Water bear</name>
    <name type="synonym">Tardigrade</name>
    <dbReference type="NCBI Taxonomy" id="947166"/>
    <lineage>
        <taxon>Eukaryota</taxon>
        <taxon>Metazoa</taxon>
        <taxon>Ecdysozoa</taxon>
        <taxon>Tardigrada</taxon>
        <taxon>Eutardigrada</taxon>
        <taxon>Parachela</taxon>
        <taxon>Hypsibioidea</taxon>
        <taxon>Ramazzottiidae</taxon>
        <taxon>Ramazzottius</taxon>
    </lineage>
</organism>
<dbReference type="AlphaFoldDB" id="A0A1D1UIZ1"/>
<dbReference type="InterPro" id="IPR003378">
    <property type="entry name" value="Fringe-like_glycosylTrfase"/>
</dbReference>
<keyword evidence="4" id="KW-0808">Transferase</keyword>
<evidence type="ECO:0000256" key="4">
    <source>
        <dbReference type="ARBA" id="ARBA00022679"/>
    </source>
</evidence>
<protein>
    <recommendedName>
        <fullName evidence="10">Fringe-like glycosyltransferase domain-containing protein</fullName>
    </recommendedName>
</protein>
<gene>
    <name evidence="11" type="primary">RvY_01962-1</name>
    <name evidence="11" type="synonym">RvY_01962.1</name>
    <name evidence="11" type="ORF">RvY_01962</name>
</gene>
<evidence type="ECO:0000256" key="5">
    <source>
        <dbReference type="ARBA" id="ARBA00022692"/>
    </source>
</evidence>
<dbReference type="GO" id="GO:0012505">
    <property type="term" value="C:endomembrane system"/>
    <property type="evidence" value="ECO:0007669"/>
    <property type="project" value="UniProtKB-SubCell"/>
</dbReference>
<keyword evidence="12" id="KW-1185">Reference proteome</keyword>
<accession>A0A1D1UIZ1</accession>
<dbReference type="OrthoDB" id="8959630at2759"/>
<evidence type="ECO:0000259" key="10">
    <source>
        <dbReference type="Pfam" id="PF02434"/>
    </source>
</evidence>
<dbReference type="Pfam" id="PF02434">
    <property type="entry name" value="Fringe"/>
    <property type="match status" value="1"/>
</dbReference>
<evidence type="ECO:0000256" key="7">
    <source>
        <dbReference type="ARBA" id="ARBA00022989"/>
    </source>
</evidence>
<dbReference type="EMBL" id="BDGG01000001">
    <property type="protein sequence ID" value="GAU89411.1"/>
    <property type="molecule type" value="Genomic_DNA"/>
</dbReference>
<feature type="domain" description="Fringe-like glycosyltransferase" evidence="10">
    <location>
        <begin position="71"/>
        <end position="310"/>
    </location>
</feature>
<keyword evidence="6" id="KW-0735">Signal-anchor</keyword>
<sequence length="349" mass="40166">MSEIVSDGQDAMRKWVFSLLISALFCFVTYRLPPQTASSPTNHSAAGSPNRSFHKTIYTPACVPLSPETPSDFLFLTVRTTPVKHHSRLKASQDTWIKDAADMKSSDGKKTTKIYVVTDSYTRKSTQENLDGSHIIYETHCGRSIIQSQGCSLHKELSLFYTVADHARWFCHVDDDAYINVPALLVLLSQHNHEEPFYIGRRSLPTGIWGWDHLNKKHIMVDFVTGQVICLSKTAMEMLKPLVTELKHPWNFLRLTRHHPDDIILGYIFQHYLHMSITESQRMYIQYDDLRNLTETDIRNAATMSYGRRNVFVLPRENATVVAEDSISKRFHALHSYYTQKSRDCQKPE</sequence>
<dbReference type="Gene3D" id="3.90.550.50">
    <property type="match status" value="1"/>
</dbReference>
<comment type="caution">
    <text evidence="11">The sequence shown here is derived from an EMBL/GenBank/DDBJ whole genome shotgun (WGS) entry which is preliminary data.</text>
</comment>
<evidence type="ECO:0000256" key="9">
    <source>
        <dbReference type="ARBA" id="ARBA00037847"/>
    </source>
</evidence>
<proteinExistence type="inferred from homology"/>
<evidence type="ECO:0000313" key="12">
    <source>
        <dbReference type="Proteomes" id="UP000186922"/>
    </source>
</evidence>
<dbReference type="Proteomes" id="UP000186922">
    <property type="component" value="Unassembled WGS sequence"/>
</dbReference>